<evidence type="ECO:0000256" key="1">
    <source>
        <dbReference type="ARBA" id="ARBA00022692"/>
    </source>
</evidence>
<dbReference type="Pfam" id="PF07690">
    <property type="entry name" value="MFS_1"/>
    <property type="match status" value="1"/>
</dbReference>
<feature type="transmembrane region" description="Helical" evidence="5">
    <location>
        <begin position="98"/>
        <end position="119"/>
    </location>
</feature>
<dbReference type="SUPFAM" id="SSF103473">
    <property type="entry name" value="MFS general substrate transporter"/>
    <property type="match status" value="1"/>
</dbReference>
<evidence type="ECO:0000256" key="2">
    <source>
        <dbReference type="ARBA" id="ARBA00022989"/>
    </source>
</evidence>
<evidence type="ECO:0000259" key="6">
    <source>
        <dbReference type="PROSITE" id="PS50850"/>
    </source>
</evidence>
<evidence type="ECO:0000256" key="3">
    <source>
        <dbReference type="ARBA" id="ARBA00023136"/>
    </source>
</evidence>
<proteinExistence type="predicted"/>
<dbReference type="GO" id="GO:0022857">
    <property type="term" value="F:transmembrane transporter activity"/>
    <property type="evidence" value="ECO:0007669"/>
    <property type="project" value="InterPro"/>
</dbReference>
<keyword evidence="3 5" id="KW-0472">Membrane</keyword>
<reference evidence="7 8" key="1">
    <citation type="submission" date="2014-11" db="EMBL/GenBank/DDBJ databases">
        <title>Genome sequence of Pseudomonas tuomuerensis JCM 14085.</title>
        <authorList>
            <person name="Shin S.-K."/>
            <person name="Yi H."/>
        </authorList>
    </citation>
    <scope>NUCLEOTIDE SEQUENCE [LARGE SCALE GENOMIC DNA]</scope>
    <source>
        <strain evidence="7 8">JCM 14085</strain>
    </source>
</reference>
<gene>
    <name evidence="7" type="ORF">PT85_06985</name>
</gene>
<dbReference type="RefSeq" id="WP_039606253.1">
    <property type="nucleotide sequence ID" value="NZ_FMUP01000001.1"/>
</dbReference>
<feature type="transmembrane region" description="Helical" evidence="5">
    <location>
        <begin position="265"/>
        <end position="283"/>
    </location>
</feature>
<keyword evidence="8" id="KW-1185">Reference proteome</keyword>
<feature type="transmembrane region" description="Helical" evidence="5">
    <location>
        <begin position="328"/>
        <end position="349"/>
    </location>
</feature>
<protein>
    <submittedName>
        <fullName evidence="7">MFS transporter</fullName>
    </submittedName>
</protein>
<dbReference type="AlphaFoldDB" id="A0A0B3BT17"/>
<keyword evidence="1 5" id="KW-0812">Transmembrane</keyword>
<dbReference type="EMBL" id="JTAK01000002">
    <property type="protein sequence ID" value="KHO65780.1"/>
    <property type="molecule type" value="Genomic_DNA"/>
</dbReference>
<dbReference type="InterPro" id="IPR011701">
    <property type="entry name" value="MFS"/>
</dbReference>
<organism evidence="7 8">
    <name type="scientific">Pseudomonas flexibilis</name>
    <dbReference type="NCBI Taxonomy" id="706570"/>
    <lineage>
        <taxon>Bacteria</taxon>
        <taxon>Pseudomonadati</taxon>
        <taxon>Pseudomonadota</taxon>
        <taxon>Gammaproteobacteria</taxon>
        <taxon>Pseudomonadales</taxon>
        <taxon>Pseudomonadaceae</taxon>
        <taxon>Pseudomonas</taxon>
    </lineage>
</organism>
<comment type="caution">
    <text evidence="7">The sequence shown here is derived from an EMBL/GenBank/DDBJ whole genome shotgun (WGS) entry which is preliminary data.</text>
</comment>
<dbReference type="CDD" id="cd17477">
    <property type="entry name" value="MFS_YcaD_like"/>
    <property type="match status" value="1"/>
</dbReference>
<evidence type="ECO:0000256" key="5">
    <source>
        <dbReference type="SAM" id="Phobius"/>
    </source>
</evidence>
<dbReference type="InterPro" id="IPR036259">
    <property type="entry name" value="MFS_trans_sf"/>
</dbReference>
<dbReference type="PANTHER" id="PTHR23521:SF3">
    <property type="entry name" value="MFS TRANSPORTER"/>
    <property type="match status" value="1"/>
</dbReference>
<dbReference type="OrthoDB" id="9810614at2"/>
<sequence>MYAALPSAISLLQGVALLLLGTGLLNTLITVRGLAEGFSESLLGLMMSGYFAGYLLGSWLTAPLIRRIGHIRTFAFCGALACIIALLHAMVVNPWAWLLLRVLLGVALVTLYMVIESWLNADATGEKRGQVFAVYMFVNLGALTVAQQLLQLGSIMTFFLFALAAILISAATLPITLTRHAQPTLPDVPSIRLVQLARKSPLAVTASVLSGLALSAFWGMAPVYAGQRGFETADIASLMSLTVLGGALLQWPIGRLSDRYPRPLVLLWITGLAALVSLAMSLLPAAAPLWVAAFLWGGLSFSTYSIAVTHMIDRLAPEDVLAGSSGMLVLNGLGAAFGPVLAGALMHWLGAPGLPLYHTLILGLLALFTLLRMHQVREQARRQAHHVTLVNTTPTVLEMMPEAQEAEQETGGADLQDLDVAAPADEKPA</sequence>
<dbReference type="Gene3D" id="1.20.1250.20">
    <property type="entry name" value="MFS general substrate transporter like domains"/>
    <property type="match status" value="2"/>
</dbReference>
<dbReference type="Proteomes" id="UP000030980">
    <property type="component" value="Unassembled WGS sequence"/>
</dbReference>
<dbReference type="STRING" id="706570.PT85_06985"/>
<feature type="transmembrane region" description="Helical" evidence="5">
    <location>
        <begin position="74"/>
        <end position="92"/>
    </location>
</feature>
<feature type="transmembrane region" description="Helical" evidence="5">
    <location>
        <begin position="156"/>
        <end position="177"/>
    </location>
</feature>
<feature type="transmembrane region" description="Helical" evidence="5">
    <location>
        <begin position="355"/>
        <end position="373"/>
    </location>
</feature>
<keyword evidence="2 5" id="KW-1133">Transmembrane helix</keyword>
<feature type="transmembrane region" description="Helical" evidence="5">
    <location>
        <begin position="131"/>
        <end position="150"/>
    </location>
</feature>
<feature type="transmembrane region" description="Helical" evidence="5">
    <location>
        <begin position="289"/>
        <end position="307"/>
    </location>
</feature>
<dbReference type="InterPro" id="IPR047200">
    <property type="entry name" value="MFS_YcaD-like"/>
</dbReference>
<feature type="transmembrane region" description="Helical" evidence="5">
    <location>
        <begin position="41"/>
        <end position="62"/>
    </location>
</feature>
<evidence type="ECO:0000313" key="7">
    <source>
        <dbReference type="EMBL" id="KHO65780.1"/>
    </source>
</evidence>
<dbReference type="InterPro" id="IPR020846">
    <property type="entry name" value="MFS_dom"/>
</dbReference>
<feature type="transmembrane region" description="Helical" evidence="5">
    <location>
        <begin position="235"/>
        <end position="253"/>
    </location>
</feature>
<feature type="domain" description="Major facilitator superfamily (MFS) profile" evidence="6">
    <location>
        <begin position="199"/>
        <end position="429"/>
    </location>
</feature>
<feature type="transmembrane region" description="Helical" evidence="5">
    <location>
        <begin position="202"/>
        <end position="223"/>
    </location>
</feature>
<accession>A0A0B3BT17</accession>
<evidence type="ECO:0000256" key="4">
    <source>
        <dbReference type="SAM" id="MobiDB-lite"/>
    </source>
</evidence>
<evidence type="ECO:0000313" key="8">
    <source>
        <dbReference type="Proteomes" id="UP000030980"/>
    </source>
</evidence>
<name>A0A0B3BT17_9PSED</name>
<dbReference type="PROSITE" id="PS50850">
    <property type="entry name" value="MFS"/>
    <property type="match status" value="1"/>
</dbReference>
<dbReference type="GO" id="GO:0005886">
    <property type="term" value="C:plasma membrane"/>
    <property type="evidence" value="ECO:0007669"/>
    <property type="project" value="TreeGrafter"/>
</dbReference>
<feature type="region of interest" description="Disordered" evidence="4">
    <location>
        <begin position="403"/>
        <end position="429"/>
    </location>
</feature>
<dbReference type="PANTHER" id="PTHR23521">
    <property type="entry name" value="TRANSPORTER MFS SUPERFAMILY"/>
    <property type="match status" value="1"/>
</dbReference>